<name>A0A1X7TTM0_AMPQE</name>
<feature type="region of interest" description="Disordered" evidence="1">
    <location>
        <begin position="1"/>
        <end position="27"/>
    </location>
</feature>
<organism evidence="2">
    <name type="scientific">Amphimedon queenslandica</name>
    <name type="common">Sponge</name>
    <dbReference type="NCBI Taxonomy" id="400682"/>
    <lineage>
        <taxon>Eukaryota</taxon>
        <taxon>Metazoa</taxon>
        <taxon>Porifera</taxon>
        <taxon>Demospongiae</taxon>
        <taxon>Heteroscleromorpha</taxon>
        <taxon>Haplosclerida</taxon>
        <taxon>Niphatidae</taxon>
        <taxon>Amphimedon</taxon>
    </lineage>
</organism>
<dbReference type="EnsemblMetazoa" id="Aqu2.1.18591_001">
    <property type="protein sequence ID" value="Aqu2.1.18591_001"/>
    <property type="gene ID" value="Aqu2.1.18591"/>
</dbReference>
<protein>
    <submittedName>
        <fullName evidence="2">Uncharacterized protein</fullName>
    </submittedName>
</protein>
<proteinExistence type="predicted"/>
<reference evidence="2" key="1">
    <citation type="submission" date="2017-05" db="UniProtKB">
        <authorList>
            <consortium name="EnsemblMetazoa"/>
        </authorList>
    </citation>
    <scope>IDENTIFICATION</scope>
</reference>
<evidence type="ECO:0000256" key="1">
    <source>
        <dbReference type="SAM" id="MobiDB-lite"/>
    </source>
</evidence>
<accession>A0A1X7TTM0</accession>
<feature type="compositionally biased region" description="Polar residues" evidence="1">
    <location>
        <begin position="10"/>
        <end position="24"/>
    </location>
</feature>
<evidence type="ECO:0000313" key="2">
    <source>
        <dbReference type="EnsemblMetazoa" id="Aqu2.1.18591_001"/>
    </source>
</evidence>
<dbReference type="InParanoid" id="A0A1X7TTM0"/>
<dbReference type="AlphaFoldDB" id="A0A1X7TTM0"/>
<sequence length="41" mass="4502">HLSRDRPQAMTETSLGSPIGSNISGLKMPELPISTHFLRPE</sequence>